<name>A0A517MR94_9BACT</name>
<dbReference type="SUPFAM" id="SSF49363">
    <property type="entry name" value="Purple acid phosphatase, N-terminal domain"/>
    <property type="match status" value="1"/>
</dbReference>
<dbReference type="EMBL" id="CP036263">
    <property type="protein sequence ID" value="QDS97402.1"/>
    <property type="molecule type" value="Genomic_DNA"/>
</dbReference>
<evidence type="ECO:0000259" key="4">
    <source>
        <dbReference type="Pfam" id="PF16656"/>
    </source>
</evidence>
<dbReference type="InterPro" id="IPR008963">
    <property type="entry name" value="Purple_acid_Pase-like_N"/>
</dbReference>
<sequence precursor="true">MLKSLTTRKWIFLPALLLAGTYFLPGPIAEDGIAAEEQTVDLVPGPQQWRCIWTTDPSTTALISWNTTVPGKQHRVHYRQLLEAEEQTPLISKAERDGKYSGRGLDLYYHHVKLSDLQPDATYEVVMESDGRRSPALKFKTAPSEDRPLAVIFGADSRSGLKERRQMNAMLARMLAESQQEGRTPIIAFAHGGDYVLNGTDLPQWSQWMTDHELTTTADGLMLPIIPARGNHDHGPLFNEIFGFPPKDKDYYAIDVGPQIRWITLNSETSVAGDQSKWLDKELAASRPKYRWIVPQYHRPAFPAVKVPGRALVHWVPLFEKHDVDLVCEGDGHNIKRTPPIRNNVIDPTGVVYIGEGGLGVGQRAPKMDRWYLRPPEAKAGEGHHVQLLSFDAESITYRVVLLDEGDGSKIFDEHHFAVRAPKKDEK</sequence>
<feature type="chain" id="PRO_5021881920" evidence="2">
    <location>
        <begin position="20"/>
        <end position="427"/>
    </location>
</feature>
<dbReference type="SUPFAM" id="SSF56300">
    <property type="entry name" value="Metallo-dependent phosphatases"/>
    <property type="match status" value="1"/>
</dbReference>
<dbReference type="GO" id="GO:0046872">
    <property type="term" value="F:metal ion binding"/>
    <property type="evidence" value="ECO:0007669"/>
    <property type="project" value="InterPro"/>
</dbReference>
<dbReference type="KEGG" id="amob:HG15A2_06630"/>
<evidence type="ECO:0000313" key="6">
    <source>
        <dbReference type="Proteomes" id="UP000319852"/>
    </source>
</evidence>
<dbReference type="Gene3D" id="2.60.40.380">
    <property type="entry name" value="Purple acid phosphatase-like, N-terminal"/>
    <property type="match status" value="1"/>
</dbReference>
<evidence type="ECO:0000256" key="2">
    <source>
        <dbReference type="SAM" id="SignalP"/>
    </source>
</evidence>
<dbReference type="InterPro" id="IPR015914">
    <property type="entry name" value="PAPs_N"/>
</dbReference>
<dbReference type="AlphaFoldDB" id="A0A517MR94"/>
<dbReference type="Pfam" id="PF00149">
    <property type="entry name" value="Metallophos"/>
    <property type="match status" value="1"/>
</dbReference>
<protein>
    <submittedName>
        <fullName evidence="5">Uncharacterized protein</fullName>
    </submittedName>
</protein>
<accession>A0A517MR94</accession>
<reference evidence="5 6" key="1">
    <citation type="submission" date="2019-02" db="EMBL/GenBank/DDBJ databases">
        <title>Deep-cultivation of Planctomycetes and their phenomic and genomic characterization uncovers novel biology.</title>
        <authorList>
            <person name="Wiegand S."/>
            <person name="Jogler M."/>
            <person name="Boedeker C."/>
            <person name="Pinto D."/>
            <person name="Vollmers J."/>
            <person name="Rivas-Marin E."/>
            <person name="Kohn T."/>
            <person name="Peeters S.H."/>
            <person name="Heuer A."/>
            <person name="Rast P."/>
            <person name="Oberbeckmann S."/>
            <person name="Bunk B."/>
            <person name="Jeske O."/>
            <person name="Meyerdierks A."/>
            <person name="Storesund J.E."/>
            <person name="Kallscheuer N."/>
            <person name="Luecker S."/>
            <person name="Lage O.M."/>
            <person name="Pohl T."/>
            <person name="Merkel B.J."/>
            <person name="Hornburger P."/>
            <person name="Mueller R.-W."/>
            <person name="Bruemmer F."/>
            <person name="Labrenz M."/>
            <person name="Spormann A.M."/>
            <person name="Op den Camp H."/>
            <person name="Overmann J."/>
            <person name="Amann R."/>
            <person name="Jetten M.S.M."/>
            <person name="Mascher T."/>
            <person name="Medema M.H."/>
            <person name="Devos D.P."/>
            <person name="Kaster A.-K."/>
            <person name="Ovreas L."/>
            <person name="Rohde M."/>
            <person name="Galperin M.Y."/>
            <person name="Jogler C."/>
        </authorList>
    </citation>
    <scope>NUCLEOTIDE SEQUENCE [LARGE SCALE GENOMIC DNA]</scope>
    <source>
        <strain evidence="5 6">HG15A2</strain>
    </source>
</reference>
<dbReference type="InterPro" id="IPR004843">
    <property type="entry name" value="Calcineurin-like_PHP"/>
</dbReference>
<evidence type="ECO:0000259" key="3">
    <source>
        <dbReference type="Pfam" id="PF00149"/>
    </source>
</evidence>
<keyword evidence="1 2" id="KW-0732">Signal</keyword>
<dbReference type="Proteomes" id="UP000319852">
    <property type="component" value="Chromosome"/>
</dbReference>
<dbReference type="GO" id="GO:0003993">
    <property type="term" value="F:acid phosphatase activity"/>
    <property type="evidence" value="ECO:0007669"/>
    <property type="project" value="InterPro"/>
</dbReference>
<proteinExistence type="predicted"/>
<organism evidence="5 6">
    <name type="scientific">Adhaeretor mobilis</name>
    <dbReference type="NCBI Taxonomy" id="1930276"/>
    <lineage>
        <taxon>Bacteria</taxon>
        <taxon>Pseudomonadati</taxon>
        <taxon>Planctomycetota</taxon>
        <taxon>Planctomycetia</taxon>
        <taxon>Pirellulales</taxon>
        <taxon>Lacipirellulaceae</taxon>
        <taxon>Adhaeretor</taxon>
    </lineage>
</organism>
<feature type="signal peptide" evidence="2">
    <location>
        <begin position="1"/>
        <end position="19"/>
    </location>
</feature>
<evidence type="ECO:0000256" key="1">
    <source>
        <dbReference type="ARBA" id="ARBA00022729"/>
    </source>
</evidence>
<dbReference type="Gene3D" id="3.60.21.10">
    <property type="match status" value="1"/>
</dbReference>
<dbReference type="PANTHER" id="PTHR22953:SF153">
    <property type="entry name" value="PURPLE ACID PHOSPHATASE"/>
    <property type="match status" value="1"/>
</dbReference>
<gene>
    <name evidence="5" type="ORF">HG15A2_06630</name>
</gene>
<feature type="domain" description="Purple acid phosphatase N-terminal" evidence="4">
    <location>
        <begin position="46"/>
        <end position="141"/>
    </location>
</feature>
<dbReference type="PANTHER" id="PTHR22953">
    <property type="entry name" value="ACID PHOSPHATASE RELATED"/>
    <property type="match status" value="1"/>
</dbReference>
<keyword evidence="6" id="KW-1185">Reference proteome</keyword>
<dbReference type="Pfam" id="PF16656">
    <property type="entry name" value="Pur_ac_phosph_N"/>
    <property type="match status" value="1"/>
</dbReference>
<dbReference type="InterPro" id="IPR029052">
    <property type="entry name" value="Metallo-depent_PP-like"/>
</dbReference>
<feature type="domain" description="Calcineurin-like phosphoesterase" evidence="3">
    <location>
        <begin position="188"/>
        <end position="333"/>
    </location>
</feature>
<evidence type="ECO:0000313" key="5">
    <source>
        <dbReference type="EMBL" id="QDS97402.1"/>
    </source>
</evidence>
<dbReference type="InterPro" id="IPR039331">
    <property type="entry name" value="PAPs-like"/>
</dbReference>